<keyword evidence="3 7" id="KW-0812">Transmembrane</keyword>
<feature type="transmembrane region" description="Helical" evidence="7">
    <location>
        <begin position="193"/>
        <end position="214"/>
    </location>
</feature>
<feature type="region of interest" description="Disordered" evidence="6">
    <location>
        <begin position="274"/>
        <end position="297"/>
    </location>
</feature>
<evidence type="ECO:0000256" key="6">
    <source>
        <dbReference type="SAM" id="MobiDB-lite"/>
    </source>
</evidence>
<gene>
    <name evidence="9" type="ORF">GCM10025778_32790</name>
</gene>
<evidence type="ECO:0000256" key="5">
    <source>
        <dbReference type="ARBA" id="ARBA00023136"/>
    </source>
</evidence>
<keyword evidence="10" id="KW-1185">Reference proteome</keyword>
<comment type="caution">
    <text evidence="9">The sequence shown here is derived from an EMBL/GenBank/DDBJ whole genome shotgun (WGS) entry which is preliminary data.</text>
</comment>
<dbReference type="InterPro" id="IPR003834">
    <property type="entry name" value="Cyt_c_assmbl_TM_dom"/>
</dbReference>
<feature type="transmembrane region" description="Helical" evidence="7">
    <location>
        <begin position="6"/>
        <end position="30"/>
    </location>
</feature>
<feature type="transmembrane region" description="Helical" evidence="7">
    <location>
        <begin position="243"/>
        <end position="263"/>
    </location>
</feature>
<protein>
    <submittedName>
        <fullName evidence="9">Cytochrome c biogenesis CcdA family protein</fullName>
    </submittedName>
</protein>
<dbReference type="PANTHER" id="PTHR31272:SF4">
    <property type="entry name" value="CYTOCHROME C-TYPE BIOGENESIS PROTEIN HI_1454-RELATED"/>
    <property type="match status" value="1"/>
</dbReference>
<dbReference type="InterPro" id="IPR051790">
    <property type="entry name" value="Cytochrome_c-biogenesis_DsbD"/>
</dbReference>
<keyword evidence="4 7" id="KW-1133">Transmembrane helix</keyword>
<evidence type="ECO:0000256" key="7">
    <source>
        <dbReference type="SAM" id="Phobius"/>
    </source>
</evidence>
<evidence type="ECO:0000256" key="1">
    <source>
        <dbReference type="ARBA" id="ARBA00004141"/>
    </source>
</evidence>
<evidence type="ECO:0000256" key="2">
    <source>
        <dbReference type="ARBA" id="ARBA00006143"/>
    </source>
</evidence>
<feature type="domain" description="Cytochrome C biogenesis protein transmembrane" evidence="8">
    <location>
        <begin position="9"/>
        <end position="192"/>
    </location>
</feature>
<keyword evidence="5 7" id="KW-0472">Membrane</keyword>
<feature type="transmembrane region" description="Helical" evidence="7">
    <location>
        <begin position="78"/>
        <end position="96"/>
    </location>
</feature>
<accession>A0ABP9TTM4</accession>
<sequence length="297" mass="31025">MEIGFAYALFGGMLGVFSPCNALLLPAFLANIATSRARLLSLGSVFLGGLLITLVPLGLGLGWLGGTFTIDRGVLLNGAGWLLIALGLLTAFGGGVDFSRFIPGKPRPVAGSLAGTFALGAVSGIAGFCTGPVLGAILTLALTSASPTRGGTLLALYGVGMVLPVILIALLIRRLGHSSVSWMRGRRFRVGRLWFHTTSLVMGALTVLVGWIMIFTNGLATVPELLPSGLIATVDNLGRQIDAYVPSWAWTTLVGMLLLFWWLRLAVRRTGSAPGATEASVGTPEKLTHEEGATEKP</sequence>
<evidence type="ECO:0000313" key="10">
    <source>
        <dbReference type="Proteomes" id="UP001501257"/>
    </source>
</evidence>
<feature type="compositionally biased region" description="Basic and acidic residues" evidence="6">
    <location>
        <begin position="286"/>
        <end position="297"/>
    </location>
</feature>
<comment type="similarity">
    <text evidence="2">Belongs to the DsbD family.</text>
</comment>
<organism evidence="9 10">
    <name type="scientific">Paeniglutamicibacter antarcticus</name>
    <dbReference type="NCBI Taxonomy" id="494023"/>
    <lineage>
        <taxon>Bacteria</taxon>
        <taxon>Bacillati</taxon>
        <taxon>Actinomycetota</taxon>
        <taxon>Actinomycetes</taxon>
        <taxon>Micrococcales</taxon>
        <taxon>Micrococcaceae</taxon>
        <taxon>Paeniglutamicibacter</taxon>
    </lineage>
</organism>
<dbReference type="EMBL" id="BAABLK010000088">
    <property type="protein sequence ID" value="GAA5228740.1"/>
    <property type="molecule type" value="Genomic_DNA"/>
</dbReference>
<feature type="transmembrane region" description="Helical" evidence="7">
    <location>
        <begin position="42"/>
        <end position="66"/>
    </location>
</feature>
<reference evidence="10" key="1">
    <citation type="journal article" date="2019" name="Int. J. Syst. Evol. Microbiol.">
        <title>The Global Catalogue of Microorganisms (GCM) 10K type strain sequencing project: providing services to taxonomists for standard genome sequencing and annotation.</title>
        <authorList>
            <consortium name="The Broad Institute Genomics Platform"/>
            <consortium name="The Broad Institute Genome Sequencing Center for Infectious Disease"/>
            <person name="Wu L."/>
            <person name="Ma J."/>
        </authorList>
    </citation>
    <scope>NUCLEOTIDE SEQUENCE [LARGE SCALE GENOMIC DNA]</scope>
    <source>
        <strain evidence="10">JCM 18952</strain>
    </source>
</reference>
<feature type="transmembrane region" description="Helical" evidence="7">
    <location>
        <begin position="117"/>
        <end position="142"/>
    </location>
</feature>
<evidence type="ECO:0000313" key="9">
    <source>
        <dbReference type="EMBL" id="GAA5228740.1"/>
    </source>
</evidence>
<feature type="transmembrane region" description="Helical" evidence="7">
    <location>
        <begin position="154"/>
        <end position="172"/>
    </location>
</feature>
<name>A0ABP9TTM4_9MICC</name>
<dbReference type="RefSeq" id="WP_210102052.1">
    <property type="nucleotide sequence ID" value="NZ_BAABLK010000088.1"/>
</dbReference>
<dbReference type="Pfam" id="PF02683">
    <property type="entry name" value="DsbD_TM"/>
    <property type="match status" value="1"/>
</dbReference>
<evidence type="ECO:0000256" key="4">
    <source>
        <dbReference type="ARBA" id="ARBA00022989"/>
    </source>
</evidence>
<proteinExistence type="inferred from homology"/>
<dbReference type="PANTHER" id="PTHR31272">
    <property type="entry name" value="CYTOCHROME C-TYPE BIOGENESIS PROTEIN HI_1454-RELATED"/>
    <property type="match status" value="1"/>
</dbReference>
<dbReference type="Proteomes" id="UP001501257">
    <property type="component" value="Unassembled WGS sequence"/>
</dbReference>
<evidence type="ECO:0000259" key="8">
    <source>
        <dbReference type="Pfam" id="PF02683"/>
    </source>
</evidence>
<comment type="subcellular location">
    <subcellularLocation>
        <location evidence="1">Membrane</location>
        <topology evidence="1">Multi-pass membrane protein</topology>
    </subcellularLocation>
</comment>
<evidence type="ECO:0000256" key="3">
    <source>
        <dbReference type="ARBA" id="ARBA00022692"/>
    </source>
</evidence>